<comment type="caution">
    <text evidence="1">The sequence shown here is derived from an EMBL/GenBank/DDBJ whole genome shotgun (WGS) entry which is preliminary data.</text>
</comment>
<dbReference type="AlphaFoldDB" id="A0AAV7QHS4"/>
<name>A0AAV7QHS4_PLEWA</name>
<evidence type="ECO:0000313" key="1">
    <source>
        <dbReference type="EMBL" id="KAJ1138033.1"/>
    </source>
</evidence>
<accession>A0AAV7QHS4</accession>
<keyword evidence="2" id="KW-1185">Reference proteome</keyword>
<sequence length="76" mass="8344">MLAALRIVSRVPVTREYGGLHVVMDDLFGARTGNKMKLSLFMCRNLRTGWWEAVAMLVTAARAPDVSNAGQLAQLP</sequence>
<evidence type="ECO:0000313" key="2">
    <source>
        <dbReference type="Proteomes" id="UP001066276"/>
    </source>
</evidence>
<reference evidence="1" key="1">
    <citation type="journal article" date="2022" name="bioRxiv">
        <title>Sequencing and chromosome-scale assembly of the giantPleurodeles waltlgenome.</title>
        <authorList>
            <person name="Brown T."/>
            <person name="Elewa A."/>
            <person name="Iarovenko S."/>
            <person name="Subramanian E."/>
            <person name="Araus A.J."/>
            <person name="Petzold A."/>
            <person name="Susuki M."/>
            <person name="Suzuki K.-i.T."/>
            <person name="Hayashi T."/>
            <person name="Toyoda A."/>
            <person name="Oliveira C."/>
            <person name="Osipova E."/>
            <person name="Leigh N.D."/>
            <person name="Simon A."/>
            <person name="Yun M.H."/>
        </authorList>
    </citation>
    <scope>NUCLEOTIDE SEQUENCE</scope>
    <source>
        <strain evidence="1">20211129_DDA</strain>
        <tissue evidence="1">Liver</tissue>
    </source>
</reference>
<dbReference type="EMBL" id="JANPWB010000010">
    <property type="protein sequence ID" value="KAJ1138033.1"/>
    <property type="molecule type" value="Genomic_DNA"/>
</dbReference>
<dbReference type="Proteomes" id="UP001066276">
    <property type="component" value="Chromosome 6"/>
</dbReference>
<organism evidence="1 2">
    <name type="scientific">Pleurodeles waltl</name>
    <name type="common">Iberian ribbed newt</name>
    <dbReference type="NCBI Taxonomy" id="8319"/>
    <lineage>
        <taxon>Eukaryota</taxon>
        <taxon>Metazoa</taxon>
        <taxon>Chordata</taxon>
        <taxon>Craniata</taxon>
        <taxon>Vertebrata</taxon>
        <taxon>Euteleostomi</taxon>
        <taxon>Amphibia</taxon>
        <taxon>Batrachia</taxon>
        <taxon>Caudata</taxon>
        <taxon>Salamandroidea</taxon>
        <taxon>Salamandridae</taxon>
        <taxon>Pleurodelinae</taxon>
        <taxon>Pleurodeles</taxon>
    </lineage>
</organism>
<proteinExistence type="predicted"/>
<protein>
    <submittedName>
        <fullName evidence="1">Uncharacterized protein</fullName>
    </submittedName>
</protein>
<gene>
    <name evidence="1" type="ORF">NDU88_004424</name>
</gene>